<feature type="non-terminal residue" evidence="1">
    <location>
        <position position="129"/>
    </location>
</feature>
<gene>
    <name evidence="1" type="ORF">RhiirA4_489668</name>
</gene>
<evidence type="ECO:0000313" key="2">
    <source>
        <dbReference type="Proteomes" id="UP000234323"/>
    </source>
</evidence>
<organism evidence="1 2">
    <name type="scientific">Rhizophagus irregularis</name>
    <dbReference type="NCBI Taxonomy" id="588596"/>
    <lineage>
        <taxon>Eukaryota</taxon>
        <taxon>Fungi</taxon>
        <taxon>Fungi incertae sedis</taxon>
        <taxon>Mucoromycota</taxon>
        <taxon>Glomeromycotina</taxon>
        <taxon>Glomeromycetes</taxon>
        <taxon>Glomerales</taxon>
        <taxon>Glomeraceae</taxon>
        <taxon>Rhizophagus</taxon>
    </lineage>
</organism>
<keyword evidence="2" id="KW-1185">Reference proteome</keyword>
<dbReference type="AlphaFoldDB" id="A0A2I1HUY7"/>
<accession>A0A2I1HUY7</accession>
<protein>
    <submittedName>
        <fullName evidence="1">Uncharacterized protein</fullName>
    </submittedName>
</protein>
<proteinExistence type="predicted"/>
<evidence type="ECO:0000313" key="1">
    <source>
        <dbReference type="EMBL" id="PKY62700.1"/>
    </source>
</evidence>
<reference evidence="1 2" key="1">
    <citation type="submission" date="2015-10" db="EMBL/GenBank/DDBJ databases">
        <title>Genome analyses suggest a sexual origin of heterokaryosis in a supposedly ancient asexual fungus.</title>
        <authorList>
            <person name="Ropars J."/>
            <person name="Sedzielewska K."/>
            <person name="Noel J."/>
            <person name="Charron P."/>
            <person name="Farinelli L."/>
            <person name="Marton T."/>
            <person name="Kruger M."/>
            <person name="Pelin A."/>
            <person name="Brachmann A."/>
            <person name="Corradi N."/>
        </authorList>
    </citation>
    <scope>NUCLEOTIDE SEQUENCE [LARGE SCALE GENOMIC DNA]</scope>
    <source>
        <strain evidence="1 2">A4</strain>
    </source>
</reference>
<sequence>MFGQCRGYARQVLAKSKDFGSPRDMRKKILLNVKNEVCYTVNKRQLWGFIQELIQTQPLSVVIFNEAGICYYHYNVSNNPGIFLDYTGQLVKPVPHYLTPVNNSNNKRILNAFYTMPSSNNSSDAPPVD</sequence>
<comment type="caution">
    <text evidence="1">The sequence shown here is derived from an EMBL/GenBank/DDBJ whole genome shotgun (WGS) entry which is preliminary data.</text>
</comment>
<name>A0A2I1HUY7_9GLOM</name>
<dbReference type="EMBL" id="LLXI01007783">
    <property type="protein sequence ID" value="PKY62700.1"/>
    <property type="molecule type" value="Genomic_DNA"/>
</dbReference>
<dbReference type="Proteomes" id="UP000234323">
    <property type="component" value="Unassembled WGS sequence"/>
</dbReference>